<dbReference type="OrthoDB" id="9810482at2"/>
<accession>A0A4R1QRR1</accession>
<name>A0A4R1QRR1_9FIRM</name>
<dbReference type="AlphaFoldDB" id="A0A4R1QRR1"/>
<dbReference type="EMBL" id="SLUM01000032">
    <property type="protein sequence ID" value="TCL53514.1"/>
    <property type="molecule type" value="Genomic_DNA"/>
</dbReference>
<dbReference type="STRING" id="1650663.GCA_001486665_03476"/>
<evidence type="ECO:0000313" key="1">
    <source>
        <dbReference type="EMBL" id="TCL53514.1"/>
    </source>
</evidence>
<dbReference type="Proteomes" id="UP000295184">
    <property type="component" value="Unassembled WGS sequence"/>
</dbReference>
<evidence type="ECO:0000313" key="2">
    <source>
        <dbReference type="Proteomes" id="UP000295184"/>
    </source>
</evidence>
<protein>
    <submittedName>
        <fullName evidence="1">Uncharacterized protein</fullName>
    </submittedName>
</protein>
<sequence length="104" mass="12646">MNKESFEYGGYHFIPERCFTKEENNFFAISRRQRIDKELGFCRPGYSYESKYPYSHEDFYAASPDKECDLFRCVENGRLYLPCKNDLQEYVEPLIKSRRQRDER</sequence>
<proteinExistence type="predicted"/>
<reference evidence="1 2" key="1">
    <citation type="submission" date="2019-03" db="EMBL/GenBank/DDBJ databases">
        <title>Genomic Encyclopedia of Type Strains, Phase IV (KMG-IV): sequencing the most valuable type-strain genomes for metagenomic binning, comparative biology and taxonomic classification.</title>
        <authorList>
            <person name="Goeker M."/>
        </authorList>
    </citation>
    <scope>NUCLEOTIDE SEQUENCE [LARGE SCALE GENOMIC DNA]</scope>
    <source>
        <strain evidence="1 2">DSM 100451</strain>
    </source>
</reference>
<gene>
    <name evidence="1" type="ORF">EDD77_13216</name>
</gene>
<dbReference type="RefSeq" id="WP_058967075.1">
    <property type="nucleotide sequence ID" value="NZ_CABKVM010000019.1"/>
</dbReference>
<organism evidence="1 2">
    <name type="scientific">Allofournierella massiliensis</name>
    <dbReference type="NCBI Taxonomy" id="1650663"/>
    <lineage>
        <taxon>Bacteria</taxon>
        <taxon>Bacillati</taxon>
        <taxon>Bacillota</taxon>
        <taxon>Clostridia</taxon>
        <taxon>Eubacteriales</taxon>
        <taxon>Oscillospiraceae</taxon>
        <taxon>Allofournierella</taxon>
    </lineage>
</organism>
<comment type="caution">
    <text evidence="1">The sequence shown here is derived from an EMBL/GenBank/DDBJ whole genome shotgun (WGS) entry which is preliminary data.</text>
</comment>